<accession>A0A6J4P025</accession>
<reference evidence="1" key="1">
    <citation type="submission" date="2020-02" db="EMBL/GenBank/DDBJ databases">
        <authorList>
            <person name="Meier V. D."/>
        </authorList>
    </citation>
    <scope>NUCLEOTIDE SEQUENCE</scope>
    <source>
        <strain evidence="1">AVDCRST_MAG64</strain>
    </source>
</reference>
<gene>
    <name evidence="1" type="ORF">AVDCRST_MAG64-1786</name>
</gene>
<protein>
    <submittedName>
        <fullName evidence="1">Uncharacterized protein</fullName>
    </submittedName>
</protein>
<proteinExistence type="predicted"/>
<evidence type="ECO:0000313" key="1">
    <source>
        <dbReference type="EMBL" id="CAA9402396.1"/>
    </source>
</evidence>
<dbReference type="EMBL" id="CADCUQ010000405">
    <property type="protein sequence ID" value="CAA9402396.1"/>
    <property type="molecule type" value="Genomic_DNA"/>
</dbReference>
<dbReference type="AlphaFoldDB" id="A0A6J4P025"/>
<name>A0A6J4P025_9BACT</name>
<organism evidence="1">
    <name type="scientific">uncultured Phycisphaerae bacterium</name>
    <dbReference type="NCBI Taxonomy" id="904963"/>
    <lineage>
        <taxon>Bacteria</taxon>
        <taxon>Pseudomonadati</taxon>
        <taxon>Planctomycetota</taxon>
        <taxon>Phycisphaerae</taxon>
        <taxon>environmental samples</taxon>
    </lineage>
</organism>
<sequence>MGAGDRRRSEIFATREGARLLARGAYQLGSPWILPPGARRSFTDVVHEDHLHLQQSPPGRCSA</sequence>